<reference evidence="11" key="5">
    <citation type="submission" date="2025-09" db="UniProtKB">
        <authorList>
            <consortium name="Ensembl"/>
        </authorList>
    </citation>
    <scope>IDENTIFICATION</scope>
</reference>
<evidence type="ECO:0000256" key="4">
    <source>
        <dbReference type="ARBA" id="ARBA00022729"/>
    </source>
</evidence>
<dbReference type="InterPro" id="IPR001368">
    <property type="entry name" value="TNFR/NGFR_Cys_rich_reg"/>
</dbReference>
<keyword evidence="3" id="KW-0053">Apoptosis</keyword>
<evidence type="ECO:0000256" key="1">
    <source>
        <dbReference type="ARBA" id="ARBA00004613"/>
    </source>
</evidence>
<organism evidence="11 12">
    <name type="scientific">Callorhinchus milii</name>
    <name type="common">Ghost shark</name>
    <dbReference type="NCBI Taxonomy" id="7868"/>
    <lineage>
        <taxon>Eukaryota</taxon>
        <taxon>Metazoa</taxon>
        <taxon>Chordata</taxon>
        <taxon>Craniata</taxon>
        <taxon>Vertebrata</taxon>
        <taxon>Chondrichthyes</taxon>
        <taxon>Holocephali</taxon>
        <taxon>Chimaeriformes</taxon>
        <taxon>Callorhinchidae</taxon>
        <taxon>Callorhinchus</taxon>
    </lineage>
</organism>
<name>A0A4W3IF34_CALMI</name>
<evidence type="ECO:0000256" key="8">
    <source>
        <dbReference type="PROSITE-ProRule" id="PRU00206"/>
    </source>
</evidence>
<keyword evidence="2" id="KW-0964">Secreted</keyword>
<evidence type="ECO:0000256" key="3">
    <source>
        <dbReference type="ARBA" id="ARBA00022703"/>
    </source>
</evidence>
<dbReference type="GO" id="GO:0005576">
    <property type="term" value="C:extracellular region"/>
    <property type="evidence" value="ECO:0007669"/>
    <property type="project" value="UniProtKB-SubCell"/>
</dbReference>
<dbReference type="OMA" id="ECECNEN"/>
<keyword evidence="12" id="KW-1185">Reference proteome</keyword>
<dbReference type="Proteomes" id="UP000314986">
    <property type="component" value="Unassembled WGS sequence"/>
</dbReference>
<feature type="repeat" description="TNFR-Cys" evidence="8">
    <location>
        <begin position="58"/>
        <end position="99"/>
    </location>
</feature>
<accession>A0A4W3IF34</accession>
<protein>
    <recommendedName>
        <fullName evidence="10">TNFR-Cys domain-containing protein</fullName>
    </recommendedName>
</protein>
<evidence type="ECO:0000256" key="5">
    <source>
        <dbReference type="ARBA" id="ARBA00022737"/>
    </source>
</evidence>
<feature type="disulfide bond" evidence="8">
    <location>
        <begin position="59"/>
        <end position="74"/>
    </location>
</feature>
<dbReference type="PANTHER" id="PTHR23097">
    <property type="entry name" value="TUMOR NECROSIS FACTOR RECEPTOR SUPERFAMILY MEMBER"/>
    <property type="match status" value="1"/>
</dbReference>
<evidence type="ECO:0000256" key="2">
    <source>
        <dbReference type="ARBA" id="ARBA00022525"/>
    </source>
</evidence>
<dbReference type="GeneTree" id="ENSGT00940000155167"/>
<dbReference type="SMART" id="SM00208">
    <property type="entry name" value="TNFR"/>
    <property type="match status" value="2"/>
</dbReference>
<dbReference type="Gene3D" id="2.10.50.10">
    <property type="entry name" value="Tumor Necrosis Factor Receptor, subunit A, domain 2"/>
    <property type="match status" value="2"/>
</dbReference>
<comment type="subcellular location">
    <subcellularLocation>
        <location evidence="1">Secreted</location>
    </subcellularLocation>
</comment>
<dbReference type="AlphaFoldDB" id="A0A4W3IF34"/>
<evidence type="ECO:0000256" key="9">
    <source>
        <dbReference type="SAM" id="SignalP"/>
    </source>
</evidence>
<reference evidence="12" key="3">
    <citation type="journal article" date="2014" name="Nature">
        <title>Elephant shark genome provides unique insights into gnathostome evolution.</title>
        <authorList>
            <consortium name="International Elephant Shark Genome Sequencing Consortium"/>
            <person name="Venkatesh B."/>
            <person name="Lee A.P."/>
            <person name="Ravi V."/>
            <person name="Maurya A.K."/>
            <person name="Lian M.M."/>
            <person name="Swann J.B."/>
            <person name="Ohta Y."/>
            <person name="Flajnik M.F."/>
            <person name="Sutoh Y."/>
            <person name="Kasahara M."/>
            <person name="Hoon S."/>
            <person name="Gangu V."/>
            <person name="Roy S.W."/>
            <person name="Irimia M."/>
            <person name="Korzh V."/>
            <person name="Kondrychyn I."/>
            <person name="Lim Z.W."/>
            <person name="Tay B.H."/>
            <person name="Tohari S."/>
            <person name="Kong K.W."/>
            <person name="Ho S."/>
            <person name="Lorente-Galdos B."/>
            <person name="Quilez J."/>
            <person name="Marques-Bonet T."/>
            <person name="Raney B.J."/>
            <person name="Ingham P.W."/>
            <person name="Tay A."/>
            <person name="Hillier L.W."/>
            <person name="Minx P."/>
            <person name="Boehm T."/>
            <person name="Wilson R.K."/>
            <person name="Brenner S."/>
            <person name="Warren W.C."/>
        </authorList>
    </citation>
    <scope>NUCLEOTIDE SEQUENCE [LARGE SCALE GENOMIC DNA]</scope>
</reference>
<keyword evidence="6 8" id="KW-1015">Disulfide bond</keyword>
<reference evidence="12" key="2">
    <citation type="journal article" date="2007" name="PLoS Biol.">
        <title>Survey sequencing and comparative analysis of the elephant shark (Callorhinchus milii) genome.</title>
        <authorList>
            <person name="Venkatesh B."/>
            <person name="Kirkness E.F."/>
            <person name="Loh Y.H."/>
            <person name="Halpern A.L."/>
            <person name="Lee A.P."/>
            <person name="Johnson J."/>
            <person name="Dandona N."/>
            <person name="Viswanathan L.D."/>
            <person name="Tay A."/>
            <person name="Venter J.C."/>
            <person name="Strausberg R.L."/>
            <person name="Brenner S."/>
        </authorList>
    </citation>
    <scope>NUCLEOTIDE SEQUENCE [LARGE SCALE GENOMIC DNA]</scope>
</reference>
<keyword evidence="7" id="KW-0325">Glycoprotein</keyword>
<evidence type="ECO:0000313" key="12">
    <source>
        <dbReference type="Proteomes" id="UP000314986"/>
    </source>
</evidence>
<dbReference type="Pfam" id="PF00020">
    <property type="entry name" value="TNFR_c6"/>
    <property type="match status" value="2"/>
</dbReference>
<dbReference type="STRING" id="7868.ENSCMIP00000025478"/>
<dbReference type="SUPFAM" id="SSF57586">
    <property type="entry name" value="TNF receptor-like"/>
    <property type="match status" value="2"/>
</dbReference>
<proteinExistence type="predicted"/>
<feature type="disulfide bond" evidence="8">
    <location>
        <begin position="81"/>
        <end position="99"/>
    </location>
</feature>
<keyword evidence="5" id="KW-0677">Repeat</keyword>
<keyword evidence="4 9" id="KW-0732">Signal</keyword>
<evidence type="ECO:0000256" key="7">
    <source>
        <dbReference type="ARBA" id="ARBA00023180"/>
    </source>
</evidence>
<comment type="caution">
    <text evidence="8">Lacks conserved residue(s) required for the propagation of feature annotation.</text>
</comment>
<feature type="chain" id="PRO_5021345186" description="TNFR-Cys domain-containing protein" evidence="9">
    <location>
        <begin position="21"/>
        <end position="129"/>
    </location>
</feature>
<dbReference type="InterPro" id="IPR052459">
    <property type="entry name" value="TNFRSF_decoy_receptor"/>
</dbReference>
<dbReference type="PANTHER" id="PTHR23097:SF90">
    <property type="entry name" value="TUMOR NECROSIS FACTOR RECEPTOR SUPERFAMILY MEMBER 11B"/>
    <property type="match status" value="1"/>
</dbReference>
<reference evidence="12" key="1">
    <citation type="journal article" date="2006" name="Science">
        <title>Ancient noncoding elements conserved in the human genome.</title>
        <authorList>
            <person name="Venkatesh B."/>
            <person name="Kirkness E.F."/>
            <person name="Loh Y.H."/>
            <person name="Halpern A.L."/>
            <person name="Lee A.P."/>
            <person name="Johnson J."/>
            <person name="Dandona N."/>
            <person name="Viswanathan L.D."/>
            <person name="Tay A."/>
            <person name="Venter J.C."/>
            <person name="Strausberg R.L."/>
            <person name="Brenner S."/>
        </authorList>
    </citation>
    <scope>NUCLEOTIDE SEQUENCE [LARGE SCALE GENOMIC DNA]</scope>
</reference>
<evidence type="ECO:0000259" key="10">
    <source>
        <dbReference type="PROSITE" id="PS50050"/>
    </source>
</evidence>
<evidence type="ECO:0000256" key="6">
    <source>
        <dbReference type="ARBA" id="ARBA00023157"/>
    </source>
</evidence>
<sequence length="129" mass="15091">MNAICCCCFVFAALSILLLCQFHHWDEGAARYYKCKQCPPGTHVKSHCNAERMTECSACPEAHYTEYWNYLDECQYCNVFCKEYQYIKHECNTTHNRVCECIKGHHLEFEFCIKHKKCSPGFGLKKLGK</sequence>
<dbReference type="Ensembl" id="ENSCMIT00000025897.1">
    <property type="protein sequence ID" value="ENSCMIP00000025478.1"/>
    <property type="gene ID" value="ENSCMIG00000011193.1"/>
</dbReference>
<dbReference type="InParanoid" id="A0A4W3IF34"/>
<feature type="domain" description="TNFR-Cys" evidence="10">
    <location>
        <begin position="58"/>
        <end position="99"/>
    </location>
</feature>
<evidence type="ECO:0000313" key="11">
    <source>
        <dbReference type="Ensembl" id="ENSCMIP00000025478.1"/>
    </source>
</evidence>
<dbReference type="PROSITE" id="PS50050">
    <property type="entry name" value="TNFR_NGFR_2"/>
    <property type="match status" value="1"/>
</dbReference>
<dbReference type="GO" id="GO:0006915">
    <property type="term" value="P:apoptotic process"/>
    <property type="evidence" value="ECO:0007669"/>
    <property type="project" value="UniProtKB-KW"/>
</dbReference>
<feature type="signal peptide" evidence="9">
    <location>
        <begin position="1"/>
        <end position="20"/>
    </location>
</feature>
<reference evidence="11" key="4">
    <citation type="submission" date="2025-08" db="UniProtKB">
        <authorList>
            <consortium name="Ensembl"/>
        </authorList>
    </citation>
    <scope>IDENTIFICATION</scope>
</reference>